<keyword evidence="4" id="KW-1185">Reference proteome</keyword>
<proteinExistence type="predicted"/>
<feature type="domain" description="DUF5681" evidence="2">
    <location>
        <begin position="16"/>
        <end position="94"/>
    </location>
</feature>
<dbReference type="AlphaFoldDB" id="A0A1Y6EV74"/>
<gene>
    <name evidence="3" type="ORF">SAMN06297468_1006</name>
</gene>
<evidence type="ECO:0000313" key="3">
    <source>
        <dbReference type="EMBL" id="SMQ64392.1"/>
    </source>
</evidence>
<evidence type="ECO:0000256" key="1">
    <source>
        <dbReference type="SAM" id="MobiDB-lite"/>
    </source>
</evidence>
<accession>A0A1Y6EV74</accession>
<name>A0A1Y6EV74_9SPHN</name>
<feature type="region of interest" description="Disordered" evidence="1">
    <location>
        <begin position="1"/>
        <end position="35"/>
    </location>
</feature>
<dbReference type="OrthoDB" id="2086138at2"/>
<dbReference type="Proteomes" id="UP000194420">
    <property type="component" value="Unassembled WGS sequence"/>
</dbReference>
<sequence length="140" mass="16223">MAEEKDYEVGFKKPPKHTQFKKGQSGNPSGRPKKVRNEEEIMLRELNALVPITEGGKKKSMTKMEIVLKRQVNLAMQGDPKAVRFVSELYRAAKKNREAAEGEEVMTVTLVFEEEEERAKEIAESNRRWRERLEGPEEEF</sequence>
<evidence type="ECO:0000259" key="2">
    <source>
        <dbReference type="Pfam" id="PF18932"/>
    </source>
</evidence>
<organism evidence="3 4">
    <name type="scientific">Altererythrobacter xiamenensis</name>
    <dbReference type="NCBI Taxonomy" id="1316679"/>
    <lineage>
        <taxon>Bacteria</taxon>
        <taxon>Pseudomonadati</taxon>
        <taxon>Pseudomonadota</taxon>
        <taxon>Alphaproteobacteria</taxon>
        <taxon>Sphingomonadales</taxon>
        <taxon>Erythrobacteraceae</taxon>
        <taxon>Altererythrobacter</taxon>
    </lineage>
</organism>
<dbReference type="RefSeq" id="WP_086436858.1">
    <property type="nucleotide sequence ID" value="NZ_FXWG01000001.1"/>
</dbReference>
<reference evidence="4" key="1">
    <citation type="submission" date="2017-04" db="EMBL/GenBank/DDBJ databases">
        <authorList>
            <person name="Varghese N."/>
            <person name="Submissions S."/>
        </authorList>
    </citation>
    <scope>NUCLEOTIDE SEQUENCE [LARGE SCALE GENOMIC DNA]</scope>
</reference>
<evidence type="ECO:0000313" key="4">
    <source>
        <dbReference type="Proteomes" id="UP000194420"/>
    </source>
</evidence>
<protein>
    <recommendedName>
        <fullName evidence="2">DUF5681 domain-containing protein</fullName>
    </recommendedName>
</protein>
<dbReference type="Pfam" id="PF18932">
    <property type="entry name" value="DUF5681"/>
    <property type="match status" value="1"/>
</dbReference>
<dbReference type="InterPro" id="IPR043736">
    <property type="entry name" value="DUF5681"/>
</dbReference>
<dbReference type="EMBL" id="FXWG01000001">
    <property type="protein sequence ID" value="SMQ64392.1"/>
    <property type="molecule type" value="Genomic_DNA"/>
</dbReference>